<dbReference type="Pfam" id="PF01040">
    <property type="entry name" value="UbiA"/>
    <property type="match status" value="1"/>
</dbReference>
<evidence type="ECO:0000256" key="4">
    <source>
        <dbReference type="ARBA" id="ARBA00023136"/>
    </source>
</evidence>
<reference evidence="6 7" key="1">
    <citation type="submission" date="2016-05" db="EMBL/GenBank/DDBJ databases">
        <authorList>
            <person name="Lavstsen T."/>
            <person name="Jespersen J.S."/>
        </authorList>
    </citation>
    <scope>NUCLEOTIDE SEQUENCE [LARGE SCALE GENOMIC DNA]</scope>
    <source>
        <strain evidence="6 7">B7-9</strain>
    </source>
</reference>
<evidence type="ECO:0000256" key="1">
    <source>
        <dbReference type="ARBA" id="ARBA00004141"/>
    </source>
</evidence>
<feature type="transmembrane region" description="Helical" evidence="5">
    <location>
        <begin position="235"/>
        <end position="258"/>
    </location>
</feature>
<dbReference type="Gene3D" id="1.10.357.140">
    <property type="entry name" value="UbiA prenyltransferase"/>
    <property type="match status" value="1"/>
</dbReference>
<feature type="transmembrane region" description="Helical" evidence="5">
    <location>
        <begin position="45"/>
        <end position="64"/>
    </location>
</feature>
<proteinExistence type="predicted"/>
<feature type="transmembrane region" description="Helical" evidence="5">
    <location>
        <begin position="270"/>
        <end position="287"/>
    </location>
</feature>
<sequence length="289" mass="30566">MVASGVRQQLIGLFEVTRFTNSLYAGMYTLVGAYLSGGVGALWSGAAWVSAVIVGLVVAFGFVINDMVDVEVDRFAKPHRPLVAGRLSQAEARSFALVLASLALGLALVLGWLSVALVATTLALATFYSFVLKGTVLLGNVCMGVLIALIPLFGALAGGGITPAVWVVAGLMFLFDVSHEVLKTTADHEGDRAAGLTTVATYAGVPGAIRIFQLLALLFCLVALLPWPLGLASWAYALALLPCALLPTLFVIVLLLRSTSDETITLSLKIMRYMWITNLLPLLLLSSRS</sequence>
<feature type="transmembrane region" description="Helical" evidence="5">
    <location>
        <begin position="211"/>
        <end position="229"/>
    </location>
</feature>
<evidence type="ECO:0000313" key="7">
    <source>
        <dbReference type="Proteomes" id="UP000220922"/>
    </source>
</evidence>
<dbReference type="InterPro" id="IPR044878">
    <property type="entry name" value="UbiA_sf"/>
</dbReference>
<evidence type="ECO:0000256" key="5">
    <source>
        <dbReference type="SAM" id="Phobius"/>
    </source>
</evidence>
<evidence type="ECO:0008006" key="8">
    <source>
        <dbReference type="Google" id="ProtNLM"/>
    </source>
</evidence>
<dbReference type="Proteomes" id="UP000220922">
    <property type="component" value="Unassembled WGS sequence"/>
</dbReference>
<feature type="transmembrane region" description="Helical" evidence="5">
    <location>
        <begin position="145"/>
        <end position="175"/>
    </location>
</feature>
<dbReference type="GO" id="GO:0016020">
    <property type="term" value="C:membrane"/>
    <property type="evidence" value="ECO:0007669"/>
    <property type="project" value="UniProtKB-SubCell"/>
</dbReference>
<organism evidence="6 7">
    <name type="scientific">Candidatus Chloroploca asiatica</name>
    <dbReference type="NCBI Taxonomy" id="1506545"/>
    <lineage>
        <taxon>Bacteria</taxon>
        <taxon>Bacillati</taxon>
        <taxon>Chloroflexota</taxon>
        <taxon>Chloroflexia</taxon>
        <taxon>Chloroflexales</taxon>
        <taxon>Chloroflexineae</taxon>
        <taxon>Oscillochloridaceae</taxon>
        <taxon>Candidatus Chloroploca</taxon>
    </lineage>
</organism>
<accession>A0A2H3L3B1</accession>
<gene>
    <name evidence="6" type="ORF">A9Q02_12940</name>
</gene>
<feature type="transmembrane region" description="Helical" evidence="5">
    <location>
        <begin position="21"/>
        <end position="39"/>
    </location>
</feature>
<dbReference type="OrthoDB" id="508337at2"/>
<dbReference type="PANTHER" id="PTHR42723:SF1">
    <property type="entry name" value="CHLOROPHYLL SYNTHASE, CHLOROPLASTIC"/>
    <property type="match status" value="1"/>
</dbReference>
<dbReference type="AlphaFoldDB" id="A0A2H3L3B1"/>
<keyword evidence="2 5" id="KW-0812">Transmembrane</keyword>
<keyword evidence="3 5" id="KW-1133">Transmembrane helix</keyword>
<dbReference type="PANTHER" id="PTHR42723">
    <property type="entry name" value="CHLOROPHYLL SYNTHASE"/>
    <property type="match status" value="1"/>
</dbReference>
<dbReference type="RefSeq" id="WP_097652174.1">
    <property type="nucleotide sequence ID" value="NZ_LYXE01000078.1"/>
</dbReference>
<comment type="subcellular location">
    <subcellularLocation>
        <location evidence="1">Membrane</location>
        <topology evidence="1">Multi-pass membrane protein</topology>
    </subcellularLocation>
</comment>
<evidence type="ECO:0000313" key="6">
    <source>
        <dbReference type="EMBL" id="PDV99262.1"/>
    </source>
</evidence>
<dbReference type="InterPro" id="IPR000537">
    <property type="entry name" value="UbiA_prenyltransferase"/>
</dbReference>
<dbReference type="InterPro" id="IPR050475">
    <property type="entry name" value="Prenyltransferase_related"/>
</dbReference>
<feature type="transmembrane region" description="Helical" evidence="5">
    <location>
        <begin position="95"/>
        <end position="125"/>
    </location>
</feature>
<name>A0A2H3L3B1_9CHLR</name>
<dbReference type="GO" id="GO:0016765">
    <property type="term" value="F:transferase activity, transferring alkyl or aryl (other than methyl) groups"/>
    <property type="evidence" value="ECO:0007669"/>
    <property type="project" value="InterPro"/>
</dbReference>
<evidence type="ECO:0000256" key="2">
    <source>
        <dbReference type="ARBA" id="ARBA00022692"/>
    </source>
</evidence>
<keyword evidence="7" id="KW-1185">Reference proteome</keyword>
<protein>
    <recommendedName>
        <fullName evidence="8">Ubiquinone biosynthesis protein UbiA</fullName>
    </recommendedName>
</protein>
<evidence type="ECO:0000256" key="3">
    <source>
        <dbReference type="ARBA" id="ARBA00022989"/>
    </source>
</evidence>
<dbReference type="EMBL" id="LYXE01000078">
    <property type="protein sequence ID" value="PDV99262.1"/>
    <property type="molecule type" value="Genomic_DNA"/>
</dbReference>
<comment type="caution">
    <text evidence="6">The sequence shown here is derived from an EMBL/GenBank/DDBJ whole genome shotgun (WGS) entry which is preliminary data.</text>
</comment>
<keyword evidence="4 5" id="KW-0472">Membrane</keyword>